<keyword evidence="1" id="KW-0805">Transcription regulation</keyword>
<evidence type="ECO:0000259" key="4">
    <source>
        <dbReference type="PROSITE" id="PS51118"/>
    </source>
</evidence>
<evidence type="ECO:0000256" key="3">
    <source>
        <dbReference type="ARBA" id="ARBA00023163"/>
    </source>
</evidence>
<dbReference type="InterPro" id="IPR002577">
    <property type="entry name" value="HTH_HxlR"/>
</dbReference>
<keyword evidence="3" id="KW-0804">Transcription</keyword>
<dbReference type="InterPro" id="IPR036388">
    <property type="entry name" value="WH-like_DNA-bd_sf"/>
</dbReference>
<dbReference type="PROSITE" id="PS51118">
    <property type="entry name" value="HTH_HXLR"/>
    <property type="match status" value="1"/>
</dbReference>
<dbReference type="EMBL" id="JBFNQD010000029">
    <property type="protein sequence ID" value="MEW9310543.1"/>
    <property type="molecule type" value="Genomic_DNA"/>
</dbReference>
<evidence type="ECO:0000256" key="2">
    <source>
        <dbReference type="ARBA" id="ARBA00023125"/>
    </source>
</evidence>
<evidence type="ECO:0000313" key="5">
    <source>
        <dbReference type="EMBL" id="MEW9310543.1"/>
    </source>
</evidence>
<organism evidence="5 6">
    <name type="scientific">Labrys neptuniae</name>
    <dbReference type="NCBI Taxonomy" id="376174"/>
    <lineage>
        <taxon>Bacteria</taxon>
        <taxon>Pseudomonadati</taxon>
        <taxon>Pseudomonadota</taxon>
        <taxon>Alphaproteobacteria</taxon>
        <taxon>Hyphomicrobiales</taxon>
        <taxon>Xanthobacteraceae</taxon>
        <taxon>Labrys</taxon>
    </lineage>
</organism>
<feature type="domain" description="HTH hxlR-type" evidence="4">
    <location>
        <begin position="8"/>
        <end position="106"/>
    </location>
</feature>
<evidence type="ECO:0000313" key="6">
    <source>
        <dbReference type="Proteomes" id="UP001555786"/>
    </source>
</evidence>
<proteinExistence type="predicted"/>
<name>A0ABV3PYM6_9HYPH</name>
<dbReference type="Gene3D" id="1.10.10.10">
    <property type="entry name" value="Winged helix-like DNA-binding domain superfamily/Winged helix DNA-binding domain"/>
    <property type="match status" value="1"/>
</dbReference>
<comment type="caution">
    <text evidence="5">The sequence shown here is derived from an EMBL/GenBank/DDBJ whole genome shotgun (WGS) entry which is preliminary data.</text>
</comment>
<accession>A0ABV3PYM6</accession>
<dbReference type="InterPro" id="IPR036390">
    <property type="entry name" value="WH_DNA-bd_sf"/>
</dbReference>
<dbReference type="PANTHER" id="PTHR33204:SF29">
    <property type="entry name" value="TRANSCRIPTIONAL REGULATOR"/>
    <property type="match status" value="1"/>
</dbReference>
<dbReference type="Proteomes" id="UP001555786">
    <property type="component" value="Unassembled WGS sequence"/>
</dbReference>
<dbReference type="Pfam" id="PF01638">
    <property type="entry name" value="HxlR"/>
    <property type="match status" value="1"/>
</dbReference>
<protein>
    <submittedName>
        <fullName evidence="5">Helix-turn-helix domain-containing protein</fullName>
    </submittedName>
</protein>
<gene>
    <name evidence="5" type="ORF">ABXS05_33710</name>
</gene>
<evidence type="ECO:0000256" key="1">
    <source>
        <dbReference type="ARBA" id="ARBA00023015"/>
    </source>
</evidence>
<reference evidence="5 6" key="1">
    <citation type="submission" date="2024-07" db="EMBL/GenBank/DDBJ databases">
        <title>Description of Labrys sedimenti sp. nov., isolated from a diclofenac-degrading enrichment culture.</title>
        <authorList>
            <person name="Tancsics A."/>
            <person name="Csepanyi A."/>
        </authorList>
    </citation>
    <scope>NUCLEOTIDE SEQUENCE [LARGE SCALE GENOMIC DNA]</scope>
    <source>
        <strain evidence="5 6">LMG 23578</strain>
    </source>
</reference>
<keyword evidence="2" id="KW-0238">DNA-binding</keyword>
<sequence>MADMANDCGFAAAIRMLEGKWKLDILCELHTGARRFGRLRRAIPAISEKMLAQKLRELEADSLIHRKVYEQMPAKVVYSLSERGAGLIASSAALCRWGEQLGLSEPVPAACAVPSLRA</sequence>
<dbReference type="PANTHER" id="PTHR33204">
    <property type="entry name" value="TRANSCRIPTIONAL REGULATOR, MARR FAMILY"/>
    <property type="match status" value="1"/>
</dbReference>
<dbReference type="RefSeq" id="WP_311943000.1">
    <property type="nucleotide sequence ID" value="NZ_JAVSCS010000038.1"/>
</dbReference>
<keyword evidence="6" id="KW-1185">Reference proteome</keyword>
<dbReference type="SUPFAM" id="SSF46785">
    <property type="entry name" value="Winged helix' DNA-binding domain"/>
    <property type="match status" value="1"/>
</dbReference>